<dbReference type="Gene3D" id="1.10.510.10">
    <property type="entry name" value="Transferase(Phosphotransferase) domain 1"/>
    <property type="match status" value="1"/>
</dbReference>
<name>H2EF69_9VIRU</name>
<keyword evidence="2" id="KW-0808">Transferase</keyword>
<dbReference type="SUPFAM" id="SSF56112">
    <property type="entry name" value="Protein kinase-like (PK-like)"/>
    <property type="match status" value="1"/>
</dbReference>
<evidence type="ECO:0000259" key="1">
    <source>
        <dbReference type="PROSITE" id="PS50011"/>
    </source>
</evidence>
<dbReference type="InterPro" id="IPR008271">
    <property type="entry name" value="Ser/Thr_kinase_AS"/>
</dbReference>
<dbReference type="InterPro" id="IPR011009">
    <property type="entry name" value="Kinase-like_dom_sf"/>
</dbReference>
<dbReference type="GO" id="GO:0005524">
    <property type="term" value="F:ATP binding"/>
    <property type="evidence" value="ECO:0007669"/>
    <property type="project" value="InterPro"/>
</dbReference>
<protein>
    <submittedName>
        <fullName evidence="2">Putative serine_threonine protein kinase</fullName>
    </submittedName>
</protein>
<organism evidence="2">
    <name type="scientific">Moumouvirus sp. 'Monve'</name>
    <dbReference type="NCBI Taxonomy" id="1128131"/>
    <lineage>
        <taxon>Viruses</taxon>
        <taxon>Varidnaviria</taxon>
        <taxon>Bamfordvirae</taxon>
        <taxon>Nucleocytoviricota</taxon>
        <taxon>Megaviricetes</taxon>
        <taxon>Imitervirales</taxon>
        <taxon>Mimiviridae</taxon>
        <taxon>Megamimivirinae</taxon>
        <taxon>Moumouvirus</taxon>
    </lineage>
</organism>
<gene>
    <name evidence="2" type="ORF">mv_L932</name>
</gene>
<proteinExistence type="predicted"/>
<sequence>MTHNISMKKYIEELSYLPKNDIKRLSRCQNKDLDKNAMTSILVSNIYLNKNRLQNISNISNIHQIGGVQKWEYNLQEINKNNNDLKDSFPWDKNVSYKILRDILNQRYQNINTSLLNLLTKDRDGNLDISFLKNFYLRFYVGNYQDNNICEIMKIFNKTDGKIQTNNYNKIKTVGSGSAGKAFLVESSNGNYEIVFKKMGGIKQYRNKFLELGVILCKYDAPLKSYPINKYFEYFAQDIVSIIESRNSGYSFYNAFISGQGDGLIYLNCSNDNFTNQTIMHIVLDNILSQYYNDHYIYQYDAFFCENRSNIKIGTSSIINAATLGYSPKTNVRQVDGYSILEFANAGSLYDIIEKMSNIFTNVADNYENLSFIFNDIFVQVLKTLQILQQPKYSFVHGDLKTKNIFVSFDHFIKLPQKYTNLSNDETQKFPQYIYKIADYDKSSITWNGIRFYNSGNIATNLVHKIFSDIFMLNLTSITDKDFYVLTNILPMVEKCSNILGNIEIESILIRYSPIPFYTSIDIYSFIISMMLHKLFYQFIQFTIKNNVPNEIIQILKILFNELDFAILLEYFDNYHSSSNKIDNGDYGQIIKIIKNKHINLRKNINEIYNIYGLTIQNTEQRSQTLYLDISKNGNICTSNCDDDTCKISNTINNLISVDQCRKSGREYTIYESNYKVKDKNKIGDIINRIISIDR</sequence>
<accession>H2EF69</accession>
<dbReference type="EMBL" id="JN885999">
    <property type="protein sequence ID" value="AEX63134.1"/>
    <property type="molecule type" value="Genomic_DNA"/>
</dbReference>
<dbReference type="GO" id="GO:0004672">
    <property type="term" value="F:protein kinase activity"/>
    <property type="evidence" value="ECO:0007669"/>
    <property type="project" value="InterPro"/>
</dbReference>
<evidence type="ECO:0000313" key="2">
    <source>
        <dbReference type="EMBL" id="AEX63134.1"/>
    </source>
</evidence>
<dbReference type="PROSITE" id="PS50011">
    <property type="entry name" value="PROTEIN_KINASE_DOM"/>
    <property type="match status" value="1"/>
</dbReference>
<dbReference type="PROSITE" id="PS00108">
    <property type="entry name" value="PROTEIN_KINASE_ST"/>
    <property type="match status" value="1"/>
</dbReference>
<feature type="domain" description="Protein kinase" evidence="1">
    <location>
        <begin position="168"/>
        <end position="615"/>
    </location>
</feature>
<dbReference type="InterPro" id="IPR000719">
    <property type="entry name" value="Prot_kinase_dom"/>
</dbReference>
<keyword evidence="2" id="KW-0418">Kinase</keyword>
<reference evidence="2" key="1">
    <citation type="submission" date="2011-10" db="EMBL/GenBank/DDBJ databases">
        <title>Provirophages and transpovirons: unique mobilome of giant viruses.</title>
        <authorList>
            <person name="Desnues C."/>
            <person name="LaScola B."/>
            <person name="Yutin N."/>
            <person name="Fournous G."/>
            <person name="Koonin E."/>
            <person name="Raoult D."/>
        </authorList>
    </citation>
    <scope>NUCLEOTIDE SEQUENCE</scope>
    <source>
        <strain evidence="2">Mv13-mv</strain>
    </source>
</reference>